<reference evidence="6 7" key="1">
    <citation type="submission" date="2023-08" db="EMBL/GenBank/DDBJ databases">
        <authorList>
            <person name="Girao M."/>
            <person name="Carvalho M.F."/>
        </authorList>
    </citation>
    <scope>NUCLEOTIDE SEQUENCE [LARGE SCALE GENOMIC DNA]</scope>
    <source>
        <strain evidence="6 7">CC-R104</strain>
    </source>
</reference>
<dbReference type="PANTHER" id="PTHR33630">
    <property type="entry name" value="CUTINASE RV1984C-RELATED-RELATED"/>
    <property type="match status" value="1"/>
</dbReference>
<proteinExistence type="inferred from homology"/>
<name>A0ABU7JWQ2_9NOCA</name>
<sequence length="245" mass="26150">MSGIDRTFRHAVGLLATALIAAAGTVVLTAATASAEEQSPCPDRYVLAVDGTKNFDSPDSIDPDSPLAEISARYRAPGTIVEHIRYPAVVVPLPDSGSSDEEAIAYDRSKEVGHQRLRETIKVRHSSCPDSELVILGYSQGASIAGDVLAEIAADGSVPPQQIRGILYSDPRDIRGVETRFPGEVIPGVTLGGGRDNFGTIDVQRICIEGDAVCDSVTPGESDEWLKENVTGYLLLHTDYPDYTP</sequence>
<gene>
    <name evidence="6" type="ORF">Q8814_17800</name>
</gene>
<feature type="signal peptide" evidence="5">
    <location>
        <begin position="1"/>
        <end position="35"/>
    </location>
</feature>
<comment type="similarity">
    <text evidence="1">Belongs to the cutinase family.</text>
</comment>
<organism evidence="6 7">
    <name type="scientific">Rhodococcus chondri</name>
    <dbReference type="NCBI Taxonomy" id="3065941"/>
    <lineage>
        <taxon>Bacteria</taxon>
        <taxon>Bacillati</taxon>
        <taxon>Actinomycetota</taxon>
        <taxon>Actinomycetes</taxon>
        <taxon>Mycobacteriales</taxon>
        <taxon>Nocardiaceae</taxon>
        <taxon>Rhodococcus</taxon>
    </lineage>
</organism>
<evidence type="ECO:0000313" key="6">
    <source>
        <dbReference type="EMBL" id="MEE2033944.1"/>
    </source>
</evidence>
<evidence type="ECO:0000313" key="7">
    <source>
        <dbReference type="Proteomes" id="UP001331936"/>
    </source>
</evidence>
<evidence type="ECO:0000256" key="2">
    <source>
        <dbReference type="ARBA" id="ARBA00022487"/>
    </source>
</evidence>
<accession>A0ABU7JWQ2</accession>
<dbReference type="Pfam" id="PF01083">
    <property type="entry name" value="Cutinase"/>
    <property type="match status" value="1"/>
</dbReference>
<dbReference type="PANTHER" id="PTHR33630:SF9">
    <property type="entry name" value="CUTINASE 4"/>
    <property type="match status" value="1"/>
</dbReference>
<dbReference type="SMART" id="SM01110">
    <property type="entry name" value="Cutinase"/>
    <property type="match status" value="1"/>
</dbReference>
<evidence type="ECO:0000256" key="3">
    <source>
        <dbReference type="ARBA" id="ARBA00022801"/>
    </source>
</evidence>
<evidence type="ECO:0000256" key="1">
    <source>
        <dbReference type="ARBA" id="ARBA00007534"/>
    </source>
</evidence>
<dbReference type="EMBL" id="JAUZMZ010000109">
    <property type="protein sequence ID" value="MEE2033944.1"/>
    <property type="molecule type" value="Genomic_DNA"/>
</dbReference>
<comment type="caution">
    <text evidence="6">The sequence shown here is derived from an EMBL/GenBank/DDBJ whole genome shotgun (WGS) entry which is preliminary data.</text>
</comment>
<dbReference type="Proteomes" id="UP001331936">
    <property type="component" value="Unassembled WGS sequence"/>
</dbReference>
<keyword evidence="7" id="KW-1185">Reference proteome</keyword>
<evidence type="ECO:0000256" key="5">
    <source>
        <dbReference type="SAM" id="SignalP"/>
    </source>
</evidence>
<keyword evidence="3" id="KW-0378">Hydrolase</keyword>
<dbReference type="InterPro" id="IPR029058">
    <property type="entry name" value="AB_hydrolase_fold"/>
</dbReference>
<dbReference type="Gene3D" id="3.40.50.1820">
    <property type="entry name" value="alpha/beta hydrolase"/>
    <property type="match status" value="1"/>
</dbReference>
<dbReference type="InterPro" id="IPR000675">
    <property type="entry name" value="Cutinase/axe"/>
</dbReference>
<dbReference type="RefSeq" id="WP_330153336.1">
    <property type="nucleotide sequence ID" value="NZ_JAUZMZ010000109.1"/>
</dbReference>
<evidence type="ECO:0000256" key="4">
    <source>
        <dbReference type="ARBA" id="ARBA00023157"/>
    </source>
</evidence>
<feature type="chain" id="PRO_5045293735" evidence="5">
    <location>
        <begin position="36"/>
        <end position="245"/>
    </location>
</feature>
<keyword evidence="4" id="KW-1015">Disulfide bond</keyword>
<protein>
    <submittedName>
        <fullName evidence="6">Cutinase family protein</fullName>
    </submittedName>
</protein>
<keyword evidence="2" id="KW-0719">Serine esterase</keyword>
<dbReference type="SUPFAM" id="SSF53474">
    <property type="entry name" value="alpha/beta-Hydrolases"/>
    <property type="match status" value="1"/>
</dbReference>
<keyword evidence="5" id="KW-0732">Signal</keyword>